<evidence type="ECO:0000256" key="4">
    <source>
        <dbReference type="ARBA" id="ARBA00023136"/>
    </source>
</evidence>
<keyword evidence="7" id="KW-1185">Reference proteome</keyword>
<organism evidence="6 7">
    <name type="scientific">Hymenobacter chitinivorans DSM 11115</name>
    <dbReference type="NCBI Taxonomy" id="1121954"/>
    <lineage>
        <taxon>Bacteria</taxon>
        <taxon>Pseudomonadati</taxon>
        <taxon>Bacteroidota</taxon>
        <taxon>Cytophagia</taxon>
        <taxon>Cytophagales</taxon>
        <taxon>Hymenobacteraceae</taxon>
        <taxon>Hymenobacter</taxon>
    </lineage>
</organism>
<sequence>MRYVYVEVMPSFPGGQYGYQSYVRKNLKRPDGPKEAGKVWVTFTVLKSGAVKGAHVAPGKGIDAAYDATAVELISKAPLFTPGKREGKVDDIEVHYPVEFR</sequence>
<name>A0A2M9ARK8_9BACT</name>
<evidence type="ECO:0000256" key="3">
    <source>
        <dbReference type="ARBA" id="ARBA00022989"/>
    </source>
</evidence>
<dbReference type="EMBL" id="PGFA01000004">
    <property type="protein sequence ID" value="PJJ48346.1"/>
    <property type="molecule type" value="Genomic_DNA"/>
</dbReference>
<protein>
    <submittedName>
        <fullName evidence="6">TonB family protein</fullName>
    </submittedName>
</protein>
<dbReference type="Proteomes" id="UP000228535">
    <property type="component" value="Unassembled WGS sequence"/>
</dbReference>
<dbReference type="Pfam" id="PF03544">
    <property type="entry name" value="TonB_C"/>
    <property type="match status" value="1"/>
</dbReference>
<proteinExistence type="predicted"/>
<comment type="caution">
    <text evidence="6">The sequence shown here is derived from an EMBL/GenBank/DDBJ whole genome shotgun (WGS) entry which is preliminary data.</text>
</comment>
<evidence type="ECO:0000256" key="1">
    <source>
        <dbReference type="ARBA" id="ARBA00004167"/>
    </source>
</evidence>
<keyword evidence="2" id="KW-0812">Transmembrane</keyword>
<feature type="domain" description="TonB C-terminal" evidence="5">
    <location>
        <begin position="35"/>
        <end position="101"/>
    </location>
</feature>
<reference evidence="6 7" key="1">
    <citation type="submission" date="2017-11" db="EMBL/GenBank/DDBJ databases">
        <title>Genomic Encyclopedia of Archaeal and Bacterial Type Strains, Phase II (KMG-II): From Individual Species to Whole Genera.</title>
        <authorList>
            <person name="Goeker M."/>
        </authorList>
    </citation>
    <scope>NUCLEOTIDE SEQUENCE [LARGE SCALE GENOMIC DNA]</scope>
    <source>
        <strain evidence="6 7">DSM 11115</strain>
    </source>
</reference>
<dbReference type="NCBIfam" id="TIGR01352">
    <property type="entry name" value="tonB_Cterm"/>
    <property type="match status" value="1"/>
</dbReference>
<dbReference type="InterPro" id="IPR006260">
    <property type="entry name" value="TonB/TolA_C"/>
</dbReference>
<dbReference type="AlphaFoldDB" id="A0A2M9ARK8"/>
<keyword evidence="3" id="KW-1133">Transmembrane helix</keyword>
<dbReference type="Gene3D" id="3.30.1150.10">
    <property type="match status" value="1"/>
</dbReference>
<evidence type="ECO:0000259" key="5">
    <source>
        <dbReference type="Pfam" id="PF03544"/>
    </source>
</evidence>
<evidence type="ECO:0000313" key="7">
    <source>
        <dbReference type="Proteomes" id="UP000228535"/>
    </source>
</evidence>
<gene>
    <name evidence="6" type="ORF">CLV45_4048</name>
</gene>
<evidence type="ECO:0000313" key="6">
    <source>
        <dbReference type="EMBL" id="PJJ48346.1"/>
    </source>
</evidence>
<evidence type="ECO:0000256" key="2">
    <source>
        <dbReference type="ARBA" id="ARBA00022692"/>
    </source>
</evidence>
<accession>A0A2M9ARK8</accession>
<keyword evidence="4" id="KW-0472">Membrane</keyword>
<dbReference type="GO" id="GO:0016020">
    <property type="term" value="C:membrane"/>
    <property type="evidence" value="ECO:0007669"/>
    <property type="project" value="UniProtKB-SubCell"/>
</dbReference>
<dbReference type="GO" id="GO:0055085">
    <property type="term" value="P:transmembrane transport"/>
    <property type="evidence" value="ECO:0007669"/>
    <property type="project" value="InterPro"/>
</dbReference>
<dbReference type="SUPFAM" id="SSF74653">
    <property type="entry name" value="TolA/TonB C-terminal domain"/>
    <property type="match status" value="1"/>
</dbReference>
<comment type="subcellular location">
    <subcellularLocation>
        <location evidence="1">Membrane</location>
        <topology evidence="1">Single-pass membrane protein</topology>
    </subcellularLocation>
</comment>
<dbReference type="InterPro" id="IPR037682">
    <property type="entry name" value="TonB_C"/>
</dbReference>